<keyword evidence="3" id="KW-1185">Reference proteome</keyword>
<feature type="region of interest" description="Disordered" evidence="1">
    <location>
        <begin position="1"/>
        <end position="101"/>
    </location>
</feature>
<dbReference type="AlphaFoldDB" id="A0A371D8V1"/>
<accession>A0A371D8V1</accession>
<dbReference type="EMBL" id="KZ857408">
    <property type="protein sequence ID" value="RDX48964.1"/>
    <property type="molecule type" value="Genomic_DNA"/>
</dbReference>
<evidence type="ECO:0000313" key="3">
    <source>
        <dbReference type="Proteomes" id="UP000256964"/>
    </source>
</evidence>
<reference evidence="2 3" key="1">
    <citation type="journal article" date="2018" name="Biotechnol. Biofuels">
        <title>Integrative visual omics of the white-rot fungus Polyporus brumalis exposes the biotechnological potential of its oxidative enzymes for delignifying raw plant biomass.</title>
        <authorList>
            <person name="Miyauchi S."/>
            <person name="Rancon A."/>
            <person name="Drula E."/>
            <person name="Hage H."/>
            <person name="Chaduli D."/>
            <person name="Favel A."/>
            <person name="Grisel S."/>
            <person name="Henrissat B."/>
            <person name="Herpoel-Gimbert I."/>
            <person name="Ruiz-Duenas F.J."/>
            <person name="Chevret D."/>
            <person name="Hainaut M."/>
            <person name="Lin J."/>
            <person name="Wang M."/>
            <person name="Pangilinan J."/>
            <person name="Lipzen A."/>
            <person name="Lesage-Meessen L."/>
            <person name="Navarro D."/>
            <person name="Riley R."/>
            <person name="Grigoriev I.V."/>
            <person name="Zhou S."/>
            <person name="Raouche S."/>
            <person name="Rosso M.N."/>
        </authorList>
    </citation>
    <scope>NUCLEOTIDE SEQUENCE [LARGE SCALE GENOMIC DNA]</scope>
    <source>
        <strain evidence="2 3">BRFM 1820</strain>
    </source>
</reference>
<proteinExistence type="predicted"/>
<gene>
    <name evidence="2" type="ORF">OH76DRAFT_1483460</name>
</gene>
<evidence type="ECO:0000313" key="2">
    <source>
        <dbReference type="EMBL" id="RDX48964.1"/>
    </source>
</evidence>
<evidence type="ECO:0000256" key="1">
    <source>
        <dbReference type="SAM" id="MobiDB-lite"/>
    </source>
</evidence>
<sequence length="178" mass="20646">MTILPVASGVLPVYAARANRVDQGNDEGDENYESDDEDEVLSEVESEVEGEDQDQDQSGDEHEDADTELEEDEFEDEHEHEDEDEHEHEHEHEDQDEDEYVYEYAYEDDDDKENHDVFSVVPDFVRDLAPVPDWLGNFYDPAEISNFKLADWTHLDDLHPMEDVQDHATPDASLDPFF</sequence>
<name>A0A371D8V1_9APHY</name>
<dbReference type="Proteomes" id="UP000256964">
    <property type="component" value="Unassembled WGS sequence"/>
</dbReference>
<protein>
    <submittedName>
        <fullName evidence="2">Uncharacterized protein</fullName>
    </submittedName>
</protein>
<feature type="compositionally biased region" description="Acidic residues" evidence="1">
    <location>
        <begin position="24"/>
        <end position="86"/>
    </location>
</feature>
<organism evidence="2 3">
    <name type="scientific">Lentinus brumalis</name>
    <dbReference type="NCBI Taxonomy" id="2498619"/>
    <lineage>
        <taxon>Eukaryota</taxon>
        <taxon>Fungi</taxon>
        <taxon>Dikarya</taxon>
        <taxon>Basidiomycota</taxon>
        <taxon>Agaricomycotina</taxon>
        <taxon>Agaricomycetes</taxon>
        <taxon>Polyporales</taxon>
        <taxon>Polyporaceae</taxon>
        <taxon>Lentinus</taxon>
    </lineage>
</organism>